<sequence>MSGASKAGSLWPMMHILLGLNAETWERAARKAGLAGALPQRELIAGGHVSEAEFVRAAARLMGVRFLADVRAEGLIITGEQSHQVLGRREGLPAVTAVDSTGRCVLLIAPSELDLDELGAFLDRQRDMLKGVIFVCADCLRRAIGRRGSREMLRRAIAGLKETLPQLSAHLVLTGRQGVVVGFLLAGLVQCLVLWPMEVALAAYILAFACCVLCTLMRVVALTEVLWPRQPELPAEVEMPEEGVPVYSVLVALYREAEVVPQLLTALGRLVWPRSRLEIKLVCEEDDHETLAAIRSIELRDYVQVVEVPSSTPRTKPKALRYALQHCRGDFVVIYDAEDRPHPYQLVEAWRRFRRSDQILACLQAPLVITNGWGSWLSRMFAFEYSALFAAMLPWLGSHRLVLPLGGTSNHFRRHALEASGAWDPYNVTEDADLGIRLARMGYHSDTILSPTYEDAPTRPDVWLRQRTRWFKGWLQTWLVHMRDPRALFRDIGAGSFLVVQGLVFCTLIAVMSNVFMVPTLLYGALRHSFVEGVTAYERILFALNVANLLFGYAGFLTIGWYSLPPRKREGLWRYALYTPGYWFMLSLAAWRAAWQLYRKPFYWEKTPHGRKQIQPDTKRQGAEG</sequence>
<dbReference type="Pfam" id="PF13641">
    <property type="entry name" value="Glyco_tranf_2_3"/>
    <property type="match status" value="1"/>
</dbReference>
<accession>A0ABW5DJM7</accession>
<dbReference type="GO" id="GO:0016757">
    <property type="term" value="F:glycosyltransferase activity"/>
    <property type="evidence" value="ECO:0007669"/>
    <property type="project" value="UniProtKB-KW"/>
</dbReference>
<comment type="caution">
    <text evidence="8">The sequence shown here is derived from an EMBL/GenBank/DDBJ whole genome shotgun (WGS) entry which is preliminary data.</text>
</comment>
<gene>
    <name evidence="8" type="ORF">ACFSMZ_13355</name>
</gene>
<evidence type="ECO:0000313" key="9">
    <source>
        <dbReference type="Proteomes" id="UP001597373"/>
    </source>
</evidence>
<keyword evidence="5 7" id="KW-1133">Transmembrane helix</keyword>
<keyword evidence="9" id="KW-1185">Reference proteome</keyword>
<evidence type="ECO:0000256" key="4">
    <source>
        <dbReference type="ARBA" id="ARBA00022692"/>
    </source>
</evidence>
<protein>
    <submittedName>
        <fullName evidence="8">Glycosyltransferase</fullName>
        <ecNumber evidence="8">2.4.-.-</ecNumber>
    </submittedName>
</protein>
<dbReference type="SUPFAM" id="SSF53448">
    <property type="entry name" value="Nucleotide-diphospho-sugar transferases"/>
    <property type="match status" value="1"/>
</dbReference>
<dbReference type="EC" id="2.4.-.-" evidence="8"/>
<keyword evidence="4 7" id="KW-0812">Transmembrane</keyword>
<dbReference type="PANTHER" id="PTHR43867:SF2">
    <property type="entry name" value="CELLULOSE SYNTHASE CATALYTIC SUBUNIT A [UDP-FORMING]"/>
    <property type="match status" value="1"/>
</dbReference>
<dbReference type="Proteomes" id="UP001597373">
    <property type="component" value="Unassembled WGS sequence"/>
</dbReference>
<evidence type="ECO:0000256" key="1">
    <source>
        <dbReference type="ARBA" id="ARBA00004141"/>
    </source>
</evidence>
<dbReference type="InterPro" id="IPR050321">
    <property type="entry name" value="Glycosyltr_2/OpgH_subfam"/>
</dbReference>
<comment type="subcellular location">
    <subcellularLocation>
        <location evidence="1">Membrane</location>
        <topology evidence="1">Multi-pass membrane protein</topology>
    </subcellularLocation>
</comment>
<feature type="transmembrane region" description="Helical" evidence="7">
    <location>
        <begin position="178"/>
        <end position="195"/>
    </location>
</feature>
<proteinExistence type="predicted"/>
<feature type="transmembrane region" description="Helical" evidence="7">
    <location>
        <begin position="575"/>
        <end position="594"/>
    </location>
</feature>
<evidence type="ECO:0000256" key="3">
    <source>
        <dbReference type="ARBA" id="ARBA00022679"/>
    </source>
</evidence>
<keyword evidence="3 8" id="KW-0808">Transferase</keyword>
<dbReference type="RefSeq" id="WP_378188746.1">
    <property type="nucleotide sequence ID" value="NZ_JBHUIR010000051.1"/>
</dbReference>
<reference evidence="9" key="1">
    <citation type="journal article" date="2019" name="Int. J. Syst. Evol. Microbiol.">
        <title>The Global Catalogue of Microorganisms (GCM) 10K type strain sequencing project: providing services to taxonomists for standard genome sequencing and annotation.</title>
        <authorList>
            <consortium name="The Broad Institute Genomics Platform"/>
            <consortium name="The Broad Institute Genome Sequencing Center for Infectious Disease"/>
            <person name="Wu L."/>
            <person name="Ma J."/>
        </authorList>
    </citation>
    <scope>NUCLEOTIDE SEQUENCE [LARGE SCALE GENOMIC DNA]</scope>
    <source>
        <strain evidence="9">KCTC 23707</strain>
    </source>
</reference>
<evidence type="ECO:0000256" key="5">
    <source>
        <dbReference type="ARBA" id="ARBA00022989"/>
    </source>
</evidence>
<organism evidence="8 9">
    <name type="scientific">Chelativorans composti</name>
    <dbReference type="NCBI Taxonomy" id="768533"/>
    <lineage>
        <taxon>Bacteria</taxon>
        <taxon>Pseudomonadati</taxon>
        <taxon>Pseudomonadota</taxon>
        <taxon>Alphaproteobacteria</taxon>
        <taxon>Hyphomicrobiales</taxon>
        <taxon>Phyllobacteriaceae</taxon>
        <taxon>Chelativorans</taxon>
    </lineage>
</organism>
<feature type="transmembrane region" description="Helical" evidence="7">
    <location>
        <begin position="540"/>
        <end position="563"/>
    </location>
</feature>
<evidence type="ECO:0000256" key="2">
    <source>
        <dbReference type="ARBA" id="ARBA00022676"/>
    </source>
</evidence>
<feature type="transmembrane region" description="Helical" evidence="7">
    <location>
        <begin position="492"/>
        <end position="520"/>
    </location>
</feature>
<keyword evidence="6 7" id="KW-0472">Membrane</keyword>
<evidence type="ECO:0000256" key="6">
    <source>
        <dbReference type="ARBA" id="ARBA00023136"/>
    </source>
</evidence>
<dbReference type="Gene3D" id="3.90.550.10">
    <property type="entry name" value="Spore Coat Polysaccharide Biosynthesis Protein SpsA, Chain A"/>
    <property type="match status" value="1"/>
</dbReference>
<name>A0ABW5DJM7_9HYPH</name>
<keyword evidence="2 8" id="KW-0328">Glycosyltransferase</keyword>
<dbReference type="EMBL" id="JBHUIR010000051">
    <property type="protein sequence ID" value="MFD2260741.1"/>
    <property type="molecule type" value="Genomic_DNA"/>
</dbReference>
<feature type="transmembrane region" description="Helical" evidence="7">
    <location>
        <begin position="201"/>
        <end position="221"/>
    </location>
</feature>
<dbReference type="InterPro" id="IPR029044">
    <property type="entry name" value="Nucleotide-diphossugar_trans"/>
</dbReference>
<dbReference type="PANTHER" id="PTHR43867">
    <property type="entry name" value="CELLULOSE SYNTHASE CATALYTIC SUBUNIT A [UDP-FORMING]"/>
    <property type="match status" value="1"/>
</dbReference>
<evidence type="ECO:0000313" key="8">
    <source>
        <dbReference type="EMBL" id="MFD2260741.1"/>
    </source>
</evidence>
<evidence type="ECO:0000256" key="7">
    <source>
        <dbReference type="SAM" id="Phobius"/>
    </source>
</evidence>